<proteinExistence type="predicted"/>
<keyword evidence="3 5" id="KW-1133">Transmembrane helix</keyword>
<dbReference type="EMBL" id="JBCLYO010000004">
    <property type="protein sequence ID" value="KAL0089924.1"/>
    <property type="molecule type" value="Genomic_DNA"/>
</dbReference>
<feature type="transmembrane region" description="Helical" evidence="5">
    <location>
        <begin position="143"/>
        <end position="164"/>
    </location>
</feature>
<feature type="transmembrane region" description="Helical" evidence="5">
    <location>
        <begin position="55"/>
        <end position="75"/>
    </location>
</feature>
<evidence type="ECO:0000256" key="3">
    <source>
        <dbReference type="ARBA" id="ARBA00022989"/>
    </source>
</evidence>
<comment type="subcellular location">
    <subcellularLocation>
        <location evidence="1">Membrane</location>
        <topology evidence="1">Multi-pass membrane protein</topology>
    </subcellularLocation>
</comment>
<evidence type="ECO:0000256" key="5">
    <source>
        <dbReference type="SAM" id="Phobius"/>
    </source>
</evidence>
<protein>
    <recommendedName>
        <fullName evidence="6">EamA domain-containing protein</fullName>
    </recommendedName>
</protein>
<accession>A0ABR3B3T1</accession>
<feature type="transmembrane region" description="Helical" evidence="5">
    <location>
        <begin position="171"/>
        <end position="188"/>
    </location>
</feature>
<organism evidence="7 8">
    <name type="scientific">Phycomyces blakesleeanus</name>
    <dbReference type="NCBI Taxonomy" id="4837"/>
    <lineage>
        <taxon>Eukaryota</taxon>
        <taxon>Fungi</taxon>
        <taxon>Fungi incertae sedis</taxon>
        <taxon>Mucoromycota</taxon>
        <taxon>Mucoromycotina</taxon>
        <taxon>Mucoromycetes</taxon>
        <taxon>Mucorales</taxon>
        <taxon>Phycomycetaceae</taxon>
        <taxon>Phycomyces</taxon>
    </lineage>
</organism>
<gene>
    <name evidence="7" type="ORF">J3Q64DRAFT_1831634</name>
</gene>
<feature type="transmembrane region" description="Helical" evidence="5">
    <location>
        <begin position="208"/>
        <end position="231"/>
    </location>
</feature>
<name>A0ABR3B3T1_PHYBL</name>
<keyword evidence="8" id="KW-1185">Reference proteome</keyword>
<dbReference type="PANTHER" id="PTHR22911">
    <property type="entry name" value="ACYL-MALONYL CONDENSING ENZYME-RELATED"/>
    <property type="match status" value="1"/>
</dbReference>
<dbReference type="Proteomes" id="UP001448207">
    <property type="component" value="Unassembled WGS sequence"/>
</dbReference>
<evidence type="ECO:0000256" key="2">
    <source>
        <dbReference type="ARBA" id="ARBA00022692"/>
    </source>
</evidence>
<evidence type="ECO:0000313" key="8">
    <source>
        <dbReference type="Proteomes" id="UP001448207"/>
    </source>
</evidence>
<dbReference type="Pfam" id="PF00892">
    <property type="entry name" value="EamA"/>
    <property type="match status" value="2"/>
</dbReference>
<keyword evidence="4 5" id="KW-0472">Membrane</keyword>
<feature type="transmembrane region" description="Helical" evidence="5">
    <location>
        <begin position="274"/>
        <end position="292"/>
    </location>
</feature>
<feature type="domain" description="EamA" evidence="6">
    <location>
        <begin position="56"/>
        <end position="188"/>
    </location>
</feature>
<dbReference type="SUPFAM" id="SSF103481">
    <property type="entry name" value="Multidrug resistance efflux transporter EmrE"/>
    <property type="match status" value="2"/>
</dbReference>
<dbReference type="InterPro" id="IPR000620">
    <property type="entry name" value="EamA_dom"/>
</dbReference>
<dbReference type="InterPro" id="IPR037185">
    <property type="entry name" value="EmrE-like"/>
</dbReference>
<evidence type="ECO:0000256" key="1">
    <source>
        <dbReference type="ARBA" id="ARBA00004141"/>
    </source>
</evidence>
<sequence>MSEFTGPDGTRKVVHEVPESVIIVNESTPLISQPGPITAATQALTDHHHLRRGELIGLALMTLSAVGFSTMSLFVKLGGARFPSFQIVFARSVIQTFFGLIGCAILKMNPLGKPGIRGWLFIRGLAGTCGLACLFYSVTKLPLADATVVFFLGPTFTAILASIALGESFTFFDGVCASMCMFGVVLVSKPPFLFGPQEGALVDEASDLGRLFAIFCALLGAIMSAISYVTVRKIGKGAHFMVHVVYFGAIASILSPVGLLLLQEYTPLESLKDYGIMFVIGLSAFVGQCLLNQGLQLAPAGPATLMRMNDVAFAFLIDIFIFHQFPDIFSVLGASIIVFMTTALGLHKWYMHTTAHRPSA</sequence>
<keyword evidence="2 5" id="KW-0812">Transmembrane</keyword>
<feature type="transmembrane region" description="Helical" evidence="5">
    <location>
        <begin position="87"/>
        <end position="106"/>
    </location>
</feature>
<dbReference type="PANTHER" id="PTHR22911:SF6">
    <property type="entry name" value="SOLUTE CARRIER FAMILY 35 MEMBER G1"/>
    <property type="match status" value="1"/>
</dbReference>
<evidence type="ECO:0000313" key="7">
    <source>
        <dbReference type="EMBL" id="KAL0089924.1"/>
    </source>
</evidence>
<feature type="transmembrane region" description="Helical" evidence="5">
    <location>
        <begin position="243"/>
        <end position="262"/>
    </location>
</feature>
<evidence type="ECO:0000259" key="6">
    <source>
        <dbReference type="Pfam" id="PF00892"/>
    </source>
</evidence>
<comment type="caution">
    <text evidence="7">The sequence shown here is derived from an EMBL/GenBank/DDBJ whole genome shotgun (WGS) entry which is preliminary data.</text>
</comment>
<evidence type="ECO:0000256" key="4">
    <source>
        <dbReference type="ARBA" id="ARBA00023136"/>
    </source>
</evidence>
<feature type="transmembrane region" description="Helical" evidence="5">
    <location>
        <begin position="118"/>
        <end position="137"/>
    </location>
</feature>
<reference evidence="7 8" key="1">
    <citation type="submission" date="2024-04" db="EMBL/GenBank/DDBJ databases">
        <title>Symmetric and asymmetric DNA N6-adenine methylation regulates different biological responses in Mucorales.</title>
        <authorList>
            <consortium name="Lawrence Berkeley National Laboratory"/>
            <person name="Lax C."/>
            <person name="Mondo S.J."/>
            <person name="Osorio-Concepcion M."/>
            <person name="Muszewska A."/>
            <person name="Corrochano-Luque M."/>
            <person name="Gutierrez G."/>
            <person name="Riley R."/>
            <person name="Lipzen A."/>
            <person name="Guo J."/>
            <person name="Hundley H."/>
            <person name="Amirebrahimi M."/>
            <person name="Ng V."/>
            <person name="Lorenzo-Gutierrez D."/>
            <person name="Binder U."/>
            <person name="Yang J."/>
            <person name="Song Y."/>
            <person name="Canovas D."/>
            <person name="Navarro E."/>
            <person name="Freitag M."/>
            <person name="Gabaldon T."/>
            <person name="Grigoriev I.V."/>
            <person name="Corrochano L.M."/>
            <person name="Nicolas F.E."/>
            <person name="Garre V."/>
        </authorList>
    </citation>
    <scope>NUCLEOTIDE SEQUENCE [LARGE SCALE GENOMIC DNA]</scope>
    <source>
        <strain evidence="7 8">L51</strain>
    </source>
</reference>
<feature type="domain" description="EamA" evidence="6">
    <location>
        <begin position="212"/>
        <end position="339"/>
    </location>
</feature>
<feature type="transmembrane region" description="Helical" evidence="5">
    <location>
        <begin position="328"/>
        <end position="347"/>
    </location>
</feature>